<comment type="caution">
    <text evidence="1">The sequence shown here is derived from an EMBL/GenBank/DDBJ whole genome shotgun (WGS) entry which is preliminary data.</text>
</comment>
<protein>
    <submittedName>
        <fullName evidence="1">Uncharacterized protein</fullName>
    </submittedName>
</protein>
<proteinExistence type="predicted"/>
<accession>A0A645IDJ2</accession>
<name>A0A645IDJ2_9ZZZZ</name>
<evidence type="ECO:0000313" key="1">
    <source>
        <dbReference type="EMBL" id="MPN48986.1"/>
    </source>
</evidence>
<dbReference type="EMBL" id="VSSQ01111812">
    <property type="protein sequence ID" value="MPN48986.1"/>
    <property type="molecule type" value="Genomic_DNA"/>
</dbReference>
<gene>
    <name evidence="1" type="ORF">SDC9_196599</name>
</gene>
<organism evidence="1">
    <name type="scientific">bioreactor metagenome</name>
    <dbReference type="NCBI Taxonomy" id="1076179"/>
    <lineage>
        <taxon>unclassified sequences</taxon>
        <taxon>metagenomes</taxon>
        <taxon>ecological metagenomes</taxon>
    </lineage>
</organism>
<sequence length="101" mass="10767">MGDVAFAVGGRCRCTRSGAHTEDLREAGVRQHDFVRLDAEEVADALQGMGRRAGGATKILVELRTVDAQLAADLRNRGVITARQAQVAAQIVQPRVVSVEG</sequence>
<reference evidence="1" key="1">
    <citation type="submission" date="2019-08" db="EMBL/GenBank/DDBJ databases">
        <authorList>
            <person name="Kucharzyk K."/>
            <person name="Murdoch R.W."/>
            <person name="Higgins S."/>
            <person name="Loffler F."/>
        </authorList>
    </citation>
    <scope>NUCLEOTIDE SEQUENCE</scope>
</reference>
<dbReference type="AlphaFoldDB" id="A0A645IDJ2"/>